<evidence type="ECO:0000256" key="10">
    <source>
        <dbReference type="ARBA" id="ARBA00023128"/>
    </source>
</evidence>
<name>A0ABR1DWU4_NECAM</name>
<accession>A0ABR1DWU4</accession>
<keyword evidence="8" id="KW-0808">Transferase</keyword>
<evidence type="ECO:0000256" key="4">
    <source>
        <dbReference type="ARBA" id="ARBA00011690"/>
    </source>
</evidence>
<dbReference type="PANTHER" id="PTHR43757">
    <property type="entry name" value="AMINOMETHYLTRANSFERASE"/>
    <property type="match status" value="1"/>
</dbReference>
<comment type="subunit">
    <text evidence="4">The glycine cleavage system is composed of four proteins: P, T, L and H.</text>
</comment>
<dbReference type="EC" id="2.1.2.10" evidence="5"/>
<dbReference type="Pfam" id="PF08669">
    <property type="entry name" value="GCV_T_C"/>
    <property type="match status" value="1"/>
</dbReference>
<reference evidence="15 16" key="1">
    <citation type="submission" date="2023-08" db="EMBL/GenBank/DDBJ databases">
        <title>A Necator americanus chromosomal reference genome.</title>
        <authorList>
            <person name="Ilik V."/>
            <person name="Petrzelkova K.J."/>
            <person name="Pardy F."/>
            <person name="Fuh T."/>
            <person name="Niatou-Singa F.S."/>
            <person name="Gouil Q."/>
            <person name="Baker L."/>
            <person name="Ritchie M.E."/>
            <person name="Jex A.R."/>
            <person name="Gazzola D."/>
            <person name="Li H."/>
            <person name="Toshio Fujiwara R."/>
            <person name="Zhan B."/>
            <person name="Aroian R.V."/>
            <person name="Pafco B."/>
            <person name="Schwarz E.M."/>
        </authorList>
    </citation>
    <scope>NUCLEOTIDE SEQUENCE [LARGE SCALE GENOMIC DNA]</scope>
    <source>
        <strain evidence="15 16">Aroian</strain>
        <tissue evidence="15">Whole animal</tissue>
    </source>
</reference>
<evidence type="ECO:0000256" key="12">
    <source>
        <dbReference type="ARBA" id="ARBA00047665"/>
    </source>
</evidence>
<evidence type="ECO:0000256" key="9">
    <source>
        <dbReference type="ARBA" id="ARBA00022946"/>
    </source>
</evidence>
<feature type="domain" description="GCVT N-terminal" evidence="13">
    <location>
        <begin position="138"/>
        <end position="398"/>
    </location>
</feature>
<sequence length="511" mass="56508">MSVTHLLLIEQLSHHLVYGAVKVFRSSAYHESDVIAGSTIQKPVTMASKTSMLTFVKQKLRFRYTNHIDINGIRAFVVIAAALSFDKNGSFYRLLWWCRLLPEDSIALRVNNKMNGALATRRFLLRWFSSASTKRTCLYDLHQKYNGKMVPFAGYEMPVQYSDLNIQESSRHTRNHVSLFDVSHMLQTHITGKDRVAFIESLTTADVEGLVENSGTLSVFTNEKGGIRDDLIVTKTDRDYIYMVTNAGCIDKDLPYLQENAGKWRSNGKDVGIEILDGRGLVAVQGPEMVKVLQPETDIDLKKLTFMKTAVGKVFGIPDCRVTRCGYTGEDGVEISVDAKDAASLTEKLLQSKNGSVKLAGLGARDALRMEAGLCLYGNDIDENTTPAEAGLAFVVAKRRRETLGFPGAEKVVGQLKSKSWLKQRVGLVSEPGRAPRAHLPLIDPLDKGAIGFVTSGCPSPCLNQNIAIAYVDKPYAKVGTKFVVDFGTKQSKVTVTKMPFVPTKYYTKSS</sequence>
<dbReference type="Gene3D" id="4.10.1250.10">
    <property type="entry name" value="Aminomethyltransferase fragment"/>
    <property type="match status" value="1"/>
</dbReference>
<dbReference type="InterPro" id="IPR006222">
    <property type="entry name" value="GCVT_N"/>
</dbReference>
<protein>
    <recommendedName>
        <fullName evidence="6">Aminomethyltransferase, mitochondrial</fullName>
        <ecNumber evidence="5">2.1.2.10</ecNumber>
    </recommendedName>
    <alternativeName>
        <fullName evidence="11">Glycine cleavage system T protein</fullName>
    </alternativeName>
</protein>
<evidence type="ECO:0000256" key="2">
    <source>
        <dbReference type="ARBA" id="ARBA00004173"/>
    </source>
</evidence>
<dbReference type="Gene3D" id="2.40.30.110">
    <property type="entry name" value="Aminomethyltransferase beta-barrel domains"/>
    <property type="match status" value="1"/>
</dbReference>
<dbReference type="SUPFAM" id="SSF101790">
    <property type="entry name" value="Aminomethyltransferase beta-barrel domain"/>
    <property type="match status" value="1"/>
</dbReference>
<keyword evidence="16" id="KW-1185">Reference proteome</keyword>
<dbReference type="InterPro" id="IPR013977">
    <property type="entry name" value="GcvT_C"/>
</dbReference>
<dbReference type="InterPro" id="IPR029043">
    <property type="entry name" value="GcvT/YgfZ_C"/>
</dbReference>
<comment type="similarity">
    <text evidence="3">Belongs to the GcvT family.</text>
</comment>
<evidence type="ECO:0000256" key="6">
    <source>
        <dbReference type="ARBA" id="ARBA00015825"/>
    </source>
</evidence>
<evidence type="ECO:0000313" key="16">
    <source>
        <dbReference type="Proteomes" id="UP001303046"/>
    </source>
</evidence>
<proteinExistence type="inferred from homology"/>
<evidence type="ECO:0000313" key="15">
    <source>
        <dbReference type="EMBL" id="KAK6754854.1"/>
    </source>
</evidence>
<dbReference type="Proteomes" id="UP001303046">
    <property type="component" value="Unassembled WGS sequence"/>
</dbReference>
<keyword evidence="9" id="KW-0809">Transit peptide</keyword>
<dbReference type="InterPro" id="IPR027266">
    <property type="entry name" value="TrmE/GcvT-like"/>
</dbReference>
<organism evidence="15 16">
    <name type="scientific">Necator americanus</name>
    <name type="common">Human hookworm</name>
    <dbReference type="NCBI Taxonomy" id="51031"/>
    <lineage>
        <taxon>Eukaryota</taxon>
        <taxon>Metazoa</taxon>
        <taxon>Ecdysozoa</taxon>
        <taxon>Nematoda</taxon>
        <taxon>Chromadorea</taxon>
        <taxon>Rhabditida</taxon>
        <taxon>Rhabditina</taxon>
        <taxon>Rhabditomorpha</taxon>
        <taxon>Strongyloidea</taxon>
        <taxon>Ancylostomatidae</taxon>
        <taxon>Bunostominae</taxon>
        <taxon>Necator</taxon>
    </lineage>
</organism>
<dbReference type="Gene3D" id="3.30.70.1400">
    <property type="entry name" value="Aminomethyltransferase beta-barrel domains"/>
    <property type="match status" value="1"/>
</dbReference>
<dbReference type="NCBIfam" id="TIGR00528">
    <property type="entry name" value="gcvT"/>
    <property type="match status" value="1"/>
</dbReference>
<keyword evidence="7" id="KW-0032">Aminotransferase</keyword>
<dbReference type="EMBL" id="JAVFWL010000005">
    <property type="protein sequence ID" value="KAK6754854.1"/>
    <property type="molecule type" value="Genomic_DNA"/>
</dbReference>
<evidence type="ECO:0000256" key="1">
    <source>
        <dbReference type="ARBA" id="ARBA00003631"/>
    </source>
</evidence>
<gene>
    <name evidence="15" type="primary">Necator_chrV.g18476</name>
    <name evidence="15" type="ORF">RB195_013685</name>
</gene>
<dbReference type="InterPro" id="IPR028896">
    <property type="entry name" value="GcvT/YgfZ/DmdA"/>
</dbReference>
<evidence type="ECO:0000256" key="8">
    <source>
        <dbReference type="ARBA" id="ARBA00022679"/>
    </source>
</evidence>
<evidence type="ECO:0000256" key="7">
    <source>
        <dbReference type="ARBA" id="ARBA00022576"/>
    </source>
</evidence>
<evidence type="ECO:0000259" key="14">
    <source>
        <dbReference type="Pfam" id="PF08669"/>
    </source>
</evidence>
<dbReference type="InterPro" id="IPR006223">
    <property type="entry name" value="GcvT"/>
</dbReference>
<dbReference type="NCBIfam" id="NF001567">
    <property type="entry name" value="PRK00389.1"/>
    <property type="match status" value="1"/>
</dbReference>
<dbReference type="PANTHER" id="PTHR43757:SF16">
    <property type="entry name" value="AMINOMETHYLTRANSFERASE, MITOCHONDRIAL"/>
    <property type="match status" value="1"/>
</dbReference>
<evidence type="ECO:0000256" key="3">
    <source>
        <dbReference type="ARBA" id="ARBA00008609"/>
    </source>
</evidence>
<dbReference type="SUPFAM" id="SSF103025">
    <property type="entry name" value="Folate-binding domain"/>
    <property type="match status" value="1"/>
</dbReference>
<comment type="catalytic activity">
    <reaction evidence="12">
        <text>N(6)-[(R)-S(8)-aminomethyldihydrolipoyl]-L-lysyl-[protein] + (6S)-5,6,7,8-tetrahydrofolate = N(6)-[(R)-dihydrolipoyl]-L-lysyl-[protein] + (6R)-5,10-methylene-5,6,7,8-tetrahydrofolate + NH4(+)</text>
        <dbReference type="Rhea" id="RHEA:16945"/>
        <dbReference type="Rhea" id="RHEA-COMP:10475"/>
        <dbReference type="Rhea" id="RHEA-COMP:10492"/>
        <dbReference type="ChEBI" id="CHEBI:15636"/>
        <dbReference type="ChEBI" id="CHEBI:28938"/>
        <dbReference type="ChEBI" id="CHEBI:57453"/>
        <dbReference type="ChEBI" id="CHEBI:83100"/>
        <dbReference type="ChEBI" id="CHEBI:83143"/>
        <dbReference type="EC" id="2.1.2.10"/>
    </reaction>
</comment>
<dbReference type="Pfam" id="PF01571">
    <property type="entry name" value="GCV_T"/>
    <property type="match status" value="1"/>
</dbReference>
<keyword evidence="10" id="KW-0496">Mitochondrion</keyword>
<evidence type="ECO:0000256" key="5">
    <source>
        <dbReference type="ARBA" id="ARBA00012616"/>
    </source>
</evidence>
<comment type="function">
    <text evidence="1">The glycine cleavage system catalyzes the degradation of glycine.</text>
</comment>
<feature type="domain" description="Aminomethyltransferase C-terminal" evidence="14">
    <location>
        <begin position="423"/>
        <end position="502"/>
    </location>
</feature>
<evidence type="ECO:0000259" key="13">
    <source>
        <dbReference type="Pfam" id="PF01571"/>
    </source>
</evidence>
<comment type="caution">
    <text evidence="15">The sequence shown here is derived from an EMBL/GenBank/DDBJ whole genome shotgun (WGS) entry which is preliminary data.</text>
</comment>
<comment type="subcellular location">
    <subcellularLocation>
        <location evidence="2">Mitochondrion</location>
    </subcellularLocation>
</comment>
<dbReference type="Gene3D" id="3.30.1360.120">
    <property type="entry name" value="Probable tRNA modification gtpase trme, domain 1"/>
    <property type="match status" value="1"/>
</dbReference>
<evidence type="ECO:0000256" key="11">
    <source>
        <dbReference type="ARBA" id="ARBA00031395"/>
    </source>
</evidence>